<proteinExistence type="predicted"/>
<feature type="signal peptide" evidence="2">
    <location>
        <begin position="1"/>
        <end position="29"/>
    </location>
</feature>
<feature type="region of interest" description="Disordered" evidence="1">
    <location>
        <begin position="320"/>
        <end position="356"/>
    </location>
</feature>
<feature type="compositionally biased region" description="Gly residues" evidence="1">
    <location>
        <begin position="439"/>
        <end position="458"/>
    </location>
</feature>
<reference evidence="3 4" key="1">
    <citation type="submission" date="2019-02" db="EMBL/GenBank/DDBJ databases">
        <title>Deep-cultivation of Planctomycetes and their phenomic and genomic characterization uncovers novel biology.</title>
        <authorList>
            <person name="Wiegand S."/>
            <person name="Jogler M."/>
            <person name="Boedeker C."/>
            <person name="Pinto D."/>
            <person name="Vollmers J."/>
            <person name="Rivas-Marin E."/>
            <person name="Kohn T."/>
            <person name="Peeters S.H."/>
            <person name="Heuer A."/>
            <person name="Rast P."/>
            <person name="Oberbeckmann S."/>
            <person name="Bunk B."/>
            <person name="Jeske O."/>
            <person name="Meyerdierks A."/>
            <person name="Storesund J.E."/>
            <person name="Kallscheuer N."/>
            <person name="Luecker S."/>
            <person name="Lage O.M."/>
            <person name="Pohl T."/>
            <person name="Merkel B.J."/>
            <person name="Hornburger P."/>
            <person name="Mueller R.-W."/>
            <person name="Bruemmer F."/>
            <person name="Labrenz M."/>
            <person name="Spormann A.M."/>
            <person name="Op Den Camp H."/>
            <person name="Overmann J."/>
            <person name="Amann R."/>
            <person name="Jetten M.S.M."/>
            <person name="Mascher T."/>
            <person name="Medema M.H."/>
            <person name="Devos D.P."/>
            <person name="Kaster A.-K."/>
            <person name="Ovreas L."/>
            <person name="Rohde M."/>
            <person name="Galperin M.Y."/>
            <person name="Jogler C."/>
        </authorList>
    </citation>
    <scope>NUCLEOTIDE SEQUENCE [LARGE SCALE GENOMIC DNA]</scope>
    <source>
        <strain evidence="3 4">Q31b</strain>
    </source>
</reference>
<dbReference type="Proteomes" id="UP000315471">
    <property type="component" value="Unassembled WGS sequence"/>
</dbReference>
<dbReference type="Pfam" id="PF08757">
    <property type="entry name" value="CotH"/>
    <property type="match status" value="1"/>
</dbReference>
<evidence type="ECO:0000313" key="4">
    <source>
        <dbReference type="Proteomes" id="UP000315471"/>
    </source>
</evidence>
<evidence type="ECO:0000256" key="2">
    <source>
        <dbReference type="SAM" id="SignalP"/>
    </source>
</evidence>
<accession>A0A5C6DH45</accession>
<dbReference type="InterPro" id="IPR014867">
    <property type="entry name" value="Spore_coat_CotH_CotH2/3/7"/>
</dbReference>
<name>A0A5C6DH45_9BACT</name>
<dbReference type="PANTHER" id="PTHR40050:SF1">
    <property type="entry name" value="INNER SPORE COAT PROTEIN H"/>
    <property type="match status" value="1"/>
</dbReference>
<comment type="caution">
    <text evidence="3">The sequence shown here is derived from an EMBL/GenBank/DDBJ whole genome shotgun (WGS) entry which is preliminary data.</text>
</comment>
<dbReference type="PANTHER" id="PTHR40050">
    <property type="entry name" value="INNER SPORE COAT PROTEIN H"/>
    <property type="match status" value="1"/>
</dbReference>
<sequence length="617" mass="65759" precursor="true">MIRQSSFARSMLSMSFASLCLCCSASVNAQPPGFGGSDRELLDQFDTDQNGWLDREERKEARAFLQETPGQGRGGAGLGGPGGAPDFGGPGFGPPLGFGGPDFGGPDFGGRGGLGGRESFGGRGGGGGGGARGGGGGPRGGGGPPGMGGNRPEASEGDHIEKSSVDPIQADLYDTSVLRTIFIDFENEDWESELEDFYGTDVDVAATLTVDGKTYPNVGIHFRGASSYGMVQAGYKRSLNVSLDMADSDQRLLGYKTLNLLNGASDDSMMSTVLYSHIARQYMPAPKANFVRVVINGENWGVYTNVQQFNKDFLKENYGSSKGSRWKVAGSPRGGGGLDYRGEDPSAYDSPYEQKSNDKNAQAKLIELCRVLDQTPPESLPAALEPIVDVDELLWFLALDVSLINSDGYWIRASDYSIFMDKEDQFHFIPHDMNEAFRGAGGAGGPGGGRGGPGGRAGSGAREMGAREMGAREMGAREMGAREMGAREMGGRAQEARTQTSPLELDPLIGLNAADKPLRSKVLAVPEYRQKYLAKVRQIADVSLDWKNIGPFIQSQVNLIDDAVKSETRKLGSYEAFRSAVSSDSISNADAATESRGGHGSMNLKEFANGRRAYLLK</sequence>
<dbReference type="RefSeq" id="WP_231617848.1">
    <property type="nucleotide sequence ID" value="NZ_SJPY01000010.1"/>
</dbReference>
<feature type="region of interest" description="Disordered" evidence="1">
    <location>
        <begin position="439"/>
        <end position="462"/>
    </location>
</feature>
<feature type="region of interest" description="Disordered" evidence="1">
    <location>
        <begin position="66"/>
        <end position="166"/>
    </location>
</feature>
<feature type="compositionally biased region" description="Gly residues" evidence="1">
    <location>
        <begin position="71"/>
        <end position="149"/>
    </location>
</feature>
<evidence type="ECO:0000313" key="3">
    <source>
        <dbReference type="EMBL" id="TWU35334.1"/>
    </source>
</evidence>
<evidence type="ECO:0000256" key="1">
    <source>
        <dbReference type="SAM" id="MobiDB-lite"/>
    </source>
</evidence>
<organism evidence="3 4">
    <name type="scientific">Novipirellula aureliae</name>
    <dbReference type="NCBI Taxonomy" id="2527966"/>
    <lineage>
        <taxon>Bacteria</taxon>
        <taxon>Pseudomonadati</taxon>
        <taxon>Planctomycetota</taxon>
        <taxon>Planctomycetia</taxon>
        <taxon>Pirellulales</taxon>
        <taxon>Pirellulaceae</taxon>
        <taxon>Novipirellula</taxon>
    </lineage>
</organism>
<gene>
    <name evidence="3" type="ORF">Q31b_54300</name>
</gene>
<feature type="compositionally biased region" description="Basic and acidic residues" evidence="1">
    <location>
        <begin position="153"/>
        <end position="164"/>
    </location>
</feature>
<keyword evidence="4" id="KW-1185">Reference proteome</keyword>
<feature type="chain" id="PRO_5022931352" evidence="2">
    <location>
        <begin position="30"/>
        <end position="617"/>
    </location>
</feature>
<dbReference type="AlphaFoldDB" id="A0A5C6DH45"/>
<dbReference type="EMBL" id="SJPY01000010">
    <property type="protein sequence ID" value="TWU35334.1"/>
    <property type="molecule type" value="Genomic_DNA"/>
</dbReference>
<keyword evidence="2" id="KW-0732">Signal</keyword>
<protein>
    <submittedName>
        <fullName evidence="3">CotH protein</fullName>
    </submittedName>
</protein>